<reference evidence="1 2" key="1">
    <citation type="submission" date="2023-02" db="EMBL/GenBank/DDBJ databases">
        <title>LHISI_Scaffold_Assembly.</title>
        <authorList>
            <person name="Stuart O.P."/>
            <person name="Cleave R."/>
            <person name="Magrath M.J.L."/>
            <person name="Mikheyev A.S."/>
        </authorList>
    </citation>
    <scope>NUCLEOTIDE SEQUENCE [LARGE SCALE GENOMIC DNA]</scope>
    <source>
        <strain evidence="1">Daus_M_001</strain>
        <tissue evidence="1">Leg muscle</tissue>
    </source>
</reference>
<organism evidence="1 2">
    <name type="scientific">Dryococelus australis</name>
    <dbReference type="NCBI Taxonomy" id="614101"/>
    <lineage>
        <taxon>Eukaryota</taxon>
        <taxon>Metazoa</taxon>
        <taxon>Ecdysozoa</taxon>
        <taxon>Arthropoda</taxon>
        <taxon>Hexapoda</taxon>
        <taxon>Insecta</taxon>
        <taxon>Pterygota</taxon>
        <taxon>Neoptera</taxon>
        <taxon>Polyneoptera</taxon>
        <taxon>Phasmatodea</taxon>
        <taxon>Verophasmatodea</taxon>
        <taxon>Anareolatae</taxon>
        <taxon>Phasmatidae</taxon>
        <taxon>Eurycanthinae</taxon>
        <taxon>Dryococelus</taxon>
    </lineage>
</organism>
<sequence length="192" mass="22286">MIGYSFLPPDRVFGKIEKPIRSHEVLSDPKDYVHVFAEHGSTIHLGTQCLVYDSKAVPQDVTKPMGQWHFKFAACKWLSLIRNKNDNNVLIYGEMNYHIYIRSYKTTMKRAKHSKDVPPVVVTKCIQVNTLKLRDVNNLLSKHFEANWHDLKHLEFYKHVLQLHRPSNDQDISEGATNDGCELMEEDAAYFV</sequence>
<evidence type="ECO:0000313" key="1">
    <source>
        <dbReference type="EMBL" id="KAJ8885126.1"/>
    </source>
</evidence>
<comment type="caution">
    <text evidence="1">The sequence shown here is derived from an EMBL/GenBank/DDBJ whole genome shotgun (WGS) entry which is preliminary data.</text>
</comment>
<keyword evidence="2" id="KW-1185">Reference proteome</keyword>
<gene>
    <name evidence="1" type="ORF">PR048_011322</name>
</gene>
<evidence type="ECO:0000313" key="2">
    <source>
        <dbReference type="Proteomes" id="UP001159363"/>
    </source>
</evidence>
<accession>A0ABQ9HM04</accession>
<dbReference type="EMBL" id="JARBHB010000004">
    <property type="protein sequence ID" value="KAJ8885126.1"/>
    <property type="molecule type" value="Genomic_DNA"/>
</dbReference>
<name>A0ABQ9HM04_9NEOP</name>
<protein>
    <submittedName>
        <fullName evidence="1">Uncharacterized protein</fullName>
    </submittedName>
</protein>
<dbReference type="Proteomes" id="UP001159363">
    <property type="component" value="Chromosome X"/>
</dbReference>
<proteinExistence type="predicted"/>